<comment type="function">
    <text evidence="6">Involved in the biosynthesis of the chorismate, which leads to the biosynthesis of aromatic amino acids. Catalyzes the reversible NADPH linked reduction of 3-dehydroshikimate (DHSA) to yield shikimate (SA).</text>
</comment>
<feature type="active site" description="Proton acceptor" evidence="6">
    <location>
        <position position="72"/>
    </location>
</feature>
<feature type="domain" description="Shikimate dehydrogenase substrate binding N-terminal" evidence="8">
    <location>
        <begin position="13"/>
        <end position="95"/>
    </location>
</feature>
<dbReference type="Pfam" id="PF01488">
    <property type="entry name" value="Shikimate_DH"/>
    <property type="match status" value="1"/>
</dbReference>
<evidence type="ECO:0000256" key="1">
    <source>
        <dbReference type="ARBA" id="ARBA00004871"/>
    </source>
</evidence>
<dbReference type="Pfam" id="PF18317">
    <property type="entry name" value="SDH_C"/>
    <property type="match status" value="1"/>
</dbReference>
<dbReference type="GO" id="GO:0004764">
    <property type="term" value="F:shikimate 3-dehydrogenase (NADP+) activity"/>
    <property type="evidence" value="ECO:0007669"/>
    <property type="project" value="UniProtKB-EC"/>
</dbReference>
<feature type="binding site" evidence="6">
    <location>
        <position position="231"/>
    </location>
    <ligand>
        <name>shikimate</name>
        <dbReference type="ChEBI" id="CHEBI:36208"/>
    </ligand>
</feature>
<dbReference type="InterPro" id="IPR041121">
    <property type="entry name" value="SDH_C"/>
</dbReference>
<proteinExistence type="inferred from homology"/>
<reference evidence="10 11" key="1">
    <citation type="submission" date="2021-06" db="EMBL/GenBank/DDBJ databases">
        <authorList>
            <person name="Sun Q."/>
            <person name="Li D."/>
        </authorList>
    </citation>
    <scope>NUCLEOTIDE SEQUENCE [LARGE SCALE GENOMIC DNA]</scope>
    <source>
        <strain evidence="10 11">MSJ-5</strain>
    </source>
</reference>
<dbReference type="InterPro" id="IPR013708">
    <property type="entry name" value="Shikimate_DH-bd_N"/>
</dbReference>
<feature type="binding site" evidence="6">
    <location>
        <position position="259"/>
    </location>
    <ligand>
        <name>shikimate</name>
        <dbReference type="ChEBI" id="CHEBI:36208"/>
    </ligand>
</feature>
<name>A0ABS6G844_9FIRM</name>
<feature type="binding site" evidence="6">
    <location>
        <begin position="21"/>
        <end position="23"/>
    </location>
    <ligand>
        <name>shikimate</name>
        <dbReference type="ChEBI" id="CHEBI:36208"/>
    </ligand>
</feature>
<feature type="binding site" evidence="6">
    <location>
        <position position="252"/>
    </location>
    <ligand>
        <name>NADP(+)</name>
        <dbReference type="ChEBI" id="CHEBI:58349"/>
    </ligand>
</feature>
<evidence type="ECO:0000313" key="11">
    <source>
        <dbReference type="Proteomes" id="UP000779508"/>
    </source>
</evidence>
<feature type="domain" description="SDH C-terminal" evidence="9">
    <location>
        <begin position="252"/>
        <end position="279"/>
    </location>
</feature>
<feature type="binding site" evidence="6">
    <location>
        <position position="108"/>
    </location>
    <ligand>
        <name>shikimate</name>
        <dbReference type="ChEBI" id="CHEBI:36208"/>
    </ligand>
</feature>
<dbReference type="Pfam" id="PF08501">
    <property type="entry name" value="Shikimate_dh_N"/>
    <property type="match status" value="1"/>
</dbReference>
<dbReference type="CDD" id="cd01065">
    <property type="entry name" value="NAD_bind_Shikimate_DH"/>
    <property type="match status" value="1"/>
</dbReference>
<evidence type="ECO:0000313" key="10">
    <source>
        <dbReference type="EMBL" id="MBU5677595.1"/>
    </source>
</evidence>
<gene>
    <name evidence="6 10" type="primary">aroE</name>
    <name evidence="10" type="ORF">KQI88_14320</name>
</gene>
<evidence type="ECO:0000259" key="8">
    <source>
        <dbReference type="Pfam" id="PF08501"/>
    </source>
</evidence>
<feature type="binding site" evidence="6">
    <location>
        <position position="229"/>
    </location>
    <ligand>
        <name>NADP(+)</name>
        <dbReference type="ChEBI" id="CHEBI:58349"/>
    </ligand>
</feature>
<protein>
    <recommendedName>
        <fullName evidence="2 6">Shikimate dehydrogenase (NADP(+))</fullName>
        <shortName evidence="6">SDH</shortName>
        <ecNumber evidence="2 6">1.1.1.25</ecNumber>
    </recommendedName>
</protein>
<dbReference type="PANTHER" id="PTHR21089:SF1">
    <property type="entry name" value="BIFUNCTIONAL 3-DEHYDROQUINATE DEHYDRATASE_SHIKIMATE DEHYDROGENASE, CHLOROPLASTIC"/>
    <property type="match status" value="1"/>
</dbReference>
<organism evidence="10 11">
    <name type="scientific">Alkaliphilus flagellatus</name>
    <dbReference type="NCBI Taxonomy" id="2841507"/>
    <lineage>
        <taxon>Bacteria</taxon>
        <taxon>Bacillati</taxon>
        <taxon>Bacillota</taxon>
        <taxon>Clostridia</taxon>
        <taxon>Peptostreptococcales</taxon>
        <taxon>Natronincolaceae</taxon>
        <taxon>Alkaliphilus</taxon>
    </lineage>
</organism>
<keyword evidence="3 6" id="KW-0560">Oxidoreductase</keyword>
<keyword evidence="11" id="KW-1185">Reference proteome</keyword>
<comment type="subunit">
    <text evidence="6">Homodimer.</text>
</comment>
<dbReference type="PANTHER" id="PTHR21089">
    <property type="entry name" value="SHIKIMATE DEHYDROGENASE"/>
    <property type="match status" value="1"/>
</dbReference>
<evidence type="ECO:0000256" key="2">
    <source>
        <dbReference type="ARBA" id="ARBA00012962"/>
    </source>
</evidence>
<accession>A0ABS6G844</accession>
<dbReference type="EMBL" id="JAHLQK010000005">
    <property type="protein sequence ID" value="MBU5677595.1"/>
    <property type="molecule type" value="Genomic_DNA"/>
</dbReference>
<sequence>MITISGKTKTVALIGDPVEHSFSPFIHNYGFQTHKLNTVYVNHTVKKHYLKEAIEGIRALGYVGANVTYPHKIQVINFLDEVSKEARLIGAVNTIKNENGKLIGYNTDGSGFIYGLAQDGIEIKNKTICILGAGGASKSIAISLCLKADCEVIICNRNIEKAEEIFYIVNNDNKNFLGKVTQVVTPNDLKLENVDILVNCTPVGMGKLKGLIPFGDKLKLHKNIIVYDLIYNPHETQLLKVARNEGFITYNGLNMLVGQAILAFEIWTGKILDFEEIKRIIQKL</sequence>
<dbReference type="InterPro" id="IPR006151">
    <property type="entry name" value="Shikm_DH/Glu-tRNA_Rdtase"/>
</dbReference>
<dbReference type="InterPro" id="IPR011342">
    <property type="entry name" value="Shikimate_DH"/>
</dbReference>
<feature type="binding site" evidence="6">
    <location>
        <begin position="132"/>
        <end position="136"/>
    </location>
    <ligand>
        <name>NADP(+)</name>
        <dbReference type="ChEBI" id="CHEBI:58349"/>
    </ligand>
</feature>
<dbReference type="EC" id="1.1.1.25" evidence="2 6"/>
<comment type="caution">
    <text evidence="10">The sequence shown here is derived from an EMBL/GenBank/DDBJ whole genome shotgun (WGS) entry which is preliminary data.</text>
</comment>
<comment type="caution">
    <text evidence="6">Lacks conserved residue(s) required for the propagation of feature annotation.</text>
</comment>
<comment type="pathway">
    <text evidence="1 6">Metabolic intermediate biosynthesis; chorismate biosynthesis; chorismate from D-erythrose 4-phosphate and phosphoenolpyruvate: step 4/7.</text>
</comment>
<feature type="binding site" evidence="6">
    <location>
        <position position="93"/>
    </location>
    <ligand>
        <name>shikimate</name>
        <dbReference type="ChEBI" id="CHEBI:36208"/>
    </ligand>
</feature>
<feature type="binding site" evidence="6">
    <location>
        <position position="68"/>
    </location>
    <ligand>
        <name>shikimate</name>
        <dbReference type="ChEBI" id="CHEBI:36208"/>
    </ligand>
</feature>
<keyword evidence="4 6" id="KW-0057">Aromatic amino acid biosynthesis</keyword>
<evidence type="ECO:0000256" key="3">
    <source>
        <dbReference type="ARBA" id="ARBA00023002"/>
    </source>
</evidence>
<comment type="similarity">
    <text evidence="6">Belongs to the shikimate dehydrogenase family.</text>
</comment>
<keyword evidence="6" id="KW-0028">Amino-acid biosynthesis</keyword>
<keyword evidence="6" id="KW-0521">NADP</keyword>
<comment type="catalytic activity">
    <reaction evidence="5 6">
        <text>shikimate + NADP(+) = 3-dehydroshikimate + NADPH + H(+)</text>
        <dbReference type="Rhea" id="RHEA:17737"/>
        <dbReference type="ChEBI" id="CHEBI:15378"/>
        <dbReference type="ChEBI" id="CHEBI:16630"/>
        <dbReference type="ChEBI" id="CHEBI:36208"/>
        <dbReference type="ChEBI" id="CHEBI:57783"/>
        <dbReference type="ChEBI" id="CHEBI:58349"/>
        <dbReference type="EC" id="1.1.1.25"/>
    </reaction>
</comment>
<dbReference type="NCBIfam" id="TIGR00507">
    <property type="entry name" value="aroE"/>
    <property type="match status" value="1"/>
</dbReference>
<dbReference type="InterPro" id="IPR022893">
    <property type="entry name" value="Shikimate_DH_fam"/>
</dbReference>
<dbReference type="HAMAP" id="MF_00222">
    <property type="entry name" value="Shikimate_DH_AroE"/>
    <property type="match status" value="1"/>
</dbReference>
<evidence type="ECO:0000259" key="9">
    <source>
        <dbReference type="Pfam" id="PF18317"/>
    </source>
</evidence>
<feature type="domain" description="Quinate/shikimate 5-dehydrogenase/glutamyl-tRNA reductase" evidence="7">
    <location>
        <begin position="117"/>
        <end position="201"/>
    </location>
</feature>
<evidence type="ECO:0000256" key="6">
    <source>
        <dbReference type="HAMAP-Rule" id="MF_00222"/>
    </source>
</evidence>
<dbReference type="Proteomes" id="UP000779508">
    <property type="component" value="Unassembled WGS sequence"/>
</dbReference>
<dbReference type="RefSeq" id="WP_216418445.1">
    <property type="nucleotide sequence ID" value="NZ_JAHLQK010000005.1"/>
</dbReference>
<evidence type="ECO:0000256" key="5">
    <source>
        <dbReference type="ARBA" id="ARBA00049442"/>
    </source>
</evidence>
<evidence type="ECO:0000259" key="7">
    <source>
        <dbReference type="Pfam" id="PF01488"/>
    </source>
</evidence>
<evidence type="ECO:0000256" key="4">
    <source>
        <dbReference type="ARBA" id="ARBA00023141"/>
    </source>
</evidence>